<dbReference type="InterPro" id="IPR011435">
    <property type="entry name" value="UmpAB"/>
</dbReference>
<dbReference type="eggNOG" id="COG0589">
    <property type="taxonomic scope" value="Bacteria"/>
</dbReference>
<dbReference type="AlphaFoldDB" id="G8QSF8"/>
<sequence length="488" mass="51735">MELLRKLKEVSISIIPICILVTLLHFTISPLVESQLVSFYLGSVFVIVGLALFLVGTEIGLLPIGEKIGSVVTGKRNLPLLIFVGVIIGFVITFAEPDISVLASQVQKVNPSLSPILLITLIALGVGLFVTLGMLRVLFALSLKKLLVLFYVLIFILAFFSDPSLVAVAFDSGGATTGPMAVPFIMALGLGIARIQKRQNEADTFGFIALASIGPILGVLVLGLLKTNADMVSVSQSMPAYETNGFLHLFPEMARDVAKALAPLVSICALFQITLIKMPVRQVFKMIMGILYSYIGLVVFFVGAQGGFMPVGYTMGSTLSAISPSLLIGMGFILGAITVIAEPAVWVLVDQVETISNGHIRKKVMLVAMAVGVSLAIGLSLLRIVTGLSLWYFLLPGYGLALLLMAWCPPLFSAMAFDSGGVASGPLSSTFILSFAIGASTGLGGNPATDAFGVIAFVAMTPLVTIQLLGLLYKRKQAKMKSKGEIRT</sequence>
<feature type="transmembrane region" description="Helical" evidence="1">
    <location>
        <begin position="176"/>
        <end position="193"/>
    </location>
</feature>
<dbReference type="Pfam" id="PF07556">
    <property type="entry name" value="DUF1538"/>
    <property type="match status" value="2"/>
</dbReference>
<dbReference type="HOGENOM" id="CLU_026769_2_0_12"/>
<proteinExistence type="predicted"/>
<dbReference type="Proteomes" id="UP000005632">
    <property type="component" value="Chromosome"/>
</dbReference>
<name>G8QSF8_SPHPG</name>
<accession>G8QSF8</accession>
<gene>
    <name evidence="2" type="ordered locus">SpiGrapes_2313</name>
</gene>
<feature type="transmembrane region" description="Helical" evidence="1">
    <location>
        <begin position="38"/>
        <end position="65"/>
    </location>
</feature>
<keyword evidence="1" id="KW-0472">Membrane</keyword>
<feature type="transmembrane region" description="Helical" evidence="1">
    <location>
        <begin position="390"/>
        <end position="408"/>
    </location>
</feature>
<protein>
    <recommendedName>
        <fullName evidence="4">DUF1538 domain-containing protein</fullName>
    </recommendedName>
</protein>
<feature type="transmembrane region" description="Helical" evidence="1">
    <location>
        <begin position="115"/>
        <end position="139"/>
    </location>
</feature>
<evidence type="ECO:0000313" key="2">
    <source>
        <dbReference type="EMBL" id="AEV30088.1"/>
    </source>
</evidence>
<evidence type="ECO:0000313" key="3">
    <source>
        <dbReference type="Proteomes" id="UP000005632"/>
    </source>
</evidence>
<feature type="transmembrane region" description="Helical" evidence="1">
    <location>
        <begin position="257"/>
        <end position="276"/>
    </location>
</feature>
<feature type="transmembrane region" description="Helical" evidence="1">
    <location>
        <begin position="146"/>
        <end position="170"/>
    </location>
</feature>
<feature type="transmembrane region" description="Helical" evidence="1">
    <location>
        <begin position="420"/>
        <end position="439"/>
    </location>
</feature>
<reference evidence="2 3" key="1">
    <citation type="submission" date="2011-11" db="EMBL/GenBank/DDBJ databases">
        <title>Complete sequence of Spirochaeta sp. grapes.</title>
        <authorList>
            <consortium name="US DOE Joint Genome Institute"/>
            <person name="Lucas S."/>
            <person name="Han J."/>
            <person name="Lapidus A."/>
            <person name="Cheng J.-F."/>
            <person name="Goodwin L."/>
            <person name="Pitluck S."/>
            <person name="Peters L."/>
            <person name="Ovchinnikova G."/>
            <person name="Munk A.C."/>
            <person name="Detter J.C."/>
            <person name="Han C."/>
            <person name="Tapia R."/>
            <person name="Land M."/>
            <person name="Hauser L."/>
            <person name="Kyrpides N."/>
            <person name="Ivanova N."/>
            <person name="Pagani I."/>
            <person name="Ritalahtilisa K."/>
            <person name="Loeffler F."/>
            <person name="Woyke T."/>
        </authorList>
    </citation>
    <scope>NUCLEOTIDE SEQUENCE [LARGE SCALE GENOMIC DNA]</scope>
    <source>
        <strain evidence="3">ATCC BAA-1885 / DSM 22778 / Grapes</strain>
    </source>
</reference>
<dbReference type="OrthoDB" id="9805989at2"/>
<feature type="transmembrane region" description="Helical" evidence="1">
    <location>
        <begin position="451"/>
        <end position="473"/>
    </location>
</feature>
<organism evidence="2 3">
    <name type="scientific">Sphaerochaeta pleomorpha (strain ATCC BAA-1885 / DSM 22778 / Grapes)</name>
    <dbReference type="NCBI Taxonomy" id="158190"/>
    <lineage>
        <taxon>Bacteria</taxon>
        <taxon>Pseudomonadati</taxon>
        <taxon>Spirochaetota</taxon>
        <taxon>Spirochaetia</taxon>
        <taxon>Spirochaetales</taxon>
        <taxon>Sphaerochaetaceae</taxon>
        <taxon>Sphaerochaeta</taxon>
    </lineage>
</organism>
<feature type="transmembrane region" description="Helical" evidence="1">
    <location>
        <begin position="205"/>
        <end position="225"/>
    </location>
</feature>
<keyword evidence="1" id="KW-1133">Transmembrane helix</keyword>
<evidence type="ECO:0008006" key="4">
    <source>
        <dbReference type="Google" id="ProtNLM"/>
    </source>
</evidence>
<dbReference type="KEGG" id="sgp:SpiGrapes_2313"/>
<evidence type="ECO:0000256" key="1">
    <source>
        <dbReference type="SAM" id="Phobius"/>
    </source>
</evidence>
<feature type="transmembrane region" description="Helical" evidence="1">
    <location>
        <begin position="326"/>
        <end position="349"/>
    </location>
</feature>
<dbReference type="STRING" id="158190.SpiGrapes_2313"/>
<feature type="transmembrane region" description="Helical" evidence="1">
    <location>
        <begin position="364"/>
        <end position="384"/>
    </location>
</feature>
<dbReference type="RefSeq" id="WP_014270929.1">
    <property type="nucleotide sequence ID" value="NC_016633.1"/>
</dbReference>
<feature type="transmembrane region" description="Helical" evidence="1">
    <location>
        <begin position="77"/>
        <end position="95"/>
    </location>
</feature>
<dbReference type="EMBL" id="CP003155">
    <property type="protein sequence ID" value="AEV30088.1"/>
    <property type="molecule type" value="Genomic_DNA"/>
</dbReference>
<keyword evidence="3" id="KW-1185">Reference proteome</keyword>
<feature type="transmembrane region" description="Helical" evidence="1">
    <location>
        <begin position="12"/>
        <end position="32"/>
    </location>
</feature>
<keyword evidence="1" id="KW-0812">Transmembrane</keyword>
<feature type="transmembrane region" description="Helical" evidence="1">
    <location>
        <begin position="283"/>
        <end position="306"/>
    </location>
</feature>